<proteinExistence type="predicted"/>
<name>A0ACB9DZS2_CICIN</name>
<feature type="non-terminal residue" evidence="1">
    <location>
        <position position="1"/>
    </location>
</feature>
<organism evidence="1 2">
    <name type="scientific">Cichorium intybus</name>
    <name type="common">Chicory</name>
    <dbReference type="NCBI Taxonomy" id="13427"/>
    <lineage>
        <taxon>Eukaryota</taxon>
        <taxon>Viridiplantae</taxon>
        <taxon>Streptophyta</taxon>
        <taxon>Embryophyta</taxon>
        <taxon>Tracheophyta</taxon>
        <taxon>Spermatophyta</taxon>
        <taxon>Magnoliopsida</taxon>
        <taxon>eudicotyledons</taxon>
        <taxon>Gunneridae</taxon>
        <taxon>Pentapetalae</taxon>
        <taxon>asterids</taxon>
        <taxon>campanulids</taxon>
        <taxon>Asterales</taxon>
        <taxon>Asteraceae</taxon>
        <taxon>Cichorioideae</taxon>
        <taxon>Cichorieae</taxon>
        <taxon>Cichoriinae</taxon>
        <taxon>Cichorium</taxon>
    </lineage>
</organism>
<feature type="non-terminal residue" evidence="1">
    <location>
        <position position="71"/>
    </location>
</feature>
<gene>
    <name evidence="1" type="ORF">L2E82_23049</name>
</gene>
<reference evidence="2" key="1">
    <citation type="journal article" date="2022" name="Mol. Ecol. Resour.">
        <title>The genomes of chicory, endive, great burdock and yacon provide insights into Asteraceae palaeo-polyploidization history and plant inulin production.</title>
        <authorList>
            <person name="Fan W."/>
            <person name="Wang S."/>
            <person name="Wang H."/>
            <person name="Wang A."/>
            <person name="Jiang F."/>
            <person name="Liu H."/>
            <person name="Zhao H."/>
            <person name="Xu D."/>
            <person name="Zhang Y."/>
        </authorList>
    </citation>
    <scope>NUCLEOTIDE SEQUENCE [LARGE SCALE GENOMIC DNA]</scope>
    <source>
        <strain evidence="2">cv. Punajuju</strain>
    </source>
</reference>
<accession>A0ACB9DZS2</accession>
<sequence length="71" mass="8150">ATSTHSYSSEKRLCYDLRLPTTNIFVSPFSNRCFVISPSLRTHINCNHNQVHSYVSHSSLFQNVFTSMARI</sequence>
<protein>
    <submittedName>
        <fullName evidence="1">Uncharacterized protein</fullName>
    </submittedName>
</protein>
<comment type="caution">
    <text evidence="1">The sequence shown here is derived from an EMBL/GenBank/DDBJ whole genome shotgun (WGS) entry which is preliminary data.</text>
</comment>
<keyword evidence="2" id="KW-1185">Reference proteome</keyword>
<dbReference type="EMBL" id="CM042012">
    <property type="protein sequence ID" value="KAI3751955.1"/>
    <property type="molecule type" value="Genomic_DNA"/>
</dbReference>
<reference evidence="1 2" key="2">
    <citation type="journal article" date="2022" name="Mol. Ecol. Resour.">
        <title>The genomes of chicory, endive, great burdock and yacon provide insights into Asteraceae paleo-polyploidization history and plant inulin production.</title>
        <authorList>
            <person name="Fan W."/>
            <person name="Wang S."/>
            <person name="Wang H."/>
            <person name="Wang A."/>
            <person name="Jiang F."/>
            <person name="Liu H."/>
            <person name="Zhao H."/>
            <person name="Xu D."/>
            <person name="Zhang Y."/>
        </authorList>
    </citation>
    <scope>NUCLEOTIDE SEQUENCE [LARGE SCALE GENOMIC DNA]</scope>
    <source>
        <strain evidence="2">cv. Punajuju</strain>
        <tissue evidence="1">Leaves</tissue>
    </source>
</reference>
<evidence type="ECO:0000313" key="1">
    <source>
        <dbReference type="EMBL" id="KAI3751955.1"/>
    </source>
</evidence>
<dbReference type="Proteomes" id="UP001055811">
    <property type="component" value="Linkage Group LG04"/>
</dbReference>
<evidence type="ECO:0000313" key="2">
    <source>
        <dbReference type="Proteomes" id="UP001055811"/>
    </source>
</evidence>